<sequence>LLMTLIFALVFPAVFCLGIAFVAGLFRIHLSPLSISIPAFKLDRRSRYLSVGETHVIFHIPCRKQPQWASLSINNVEYRSVDSQHFTISKVSVILRFFPVLLSENNILSQPALISVTLDNFCLRIASSQRTPLWLVALRRNLLNTILNEETRRLDNFGLKVLFSMLNARGKDESRITHISTQWHLHNHVSSQLYQFGQLTAQLRRTREDDTGTFSLIAEDCHWIR</sequence>
<dbReference type="OrthoDB" id="2798046at2759"/>
<keyword evidence="1" id="KW-0812">Transmembrane</keyword>
<keyword evidence="3" id="KW-1185">Reference proteome</keyword>
<organism evidence="2 3">
    <name type="scientific">Gymnopus androsaceus JB14</name>
    <dbReference type="NCBI Taxonomy" id="1447944"/>
    <lineage>
        <taxon>Eukaryota</taxon>
        <taxon>Fungi</taxon>
        <taxon>Dikarya</taxon>
        <taxon>Basidiomycota</taxon>
        <taxon>Agaricomycotina</taxon>
        <taxon>Agaricomycetes</taxon>
        <taxon>Agaricomycetidae</taxon>
        <taxon>Agaricales</taxon>
        <taxon>Marasmiineae</taxon>
        <taxon>Omphalotaceae</taxon>
        <taxon>Gymnopus</taxon>
    </lineage>
</organism>
<name>A0A6A4HWH0_9AGAR</name>
<evidence type="ECO:0000313" key="2">
    <source>
        <dbReference type="EMBL" id="KAE9400945.1"/>
    </source>
</evidence>
<dbReference type="AlphaFoldDB" id="A0A6A4HWH0"/>
<proteinExistence type="predicted"/>
<keyword evidence="1" id="KW-1133">Transmembrane helix</keyword>
<reference evidence="2" key="1">
    <citation type="journal article" date="2019" name="Environ. Microbiol.">
        <title>Fungal ecological strategies reflected in gene transcription - a case study of two litter decomposers.</title>
        <authorList>
            <person name="Barbi F."/>
            <person name="Kohler A."/>
            <person name="Barry K."/>
            <person name="Baskaran P."/>
            <person name="Daum C."/>
            <person name="Fauchery L."/>
            <person name="Ihrmark K."/>
            <person name="Kuo A."/>
            <person name="LaButti K."/>
            <person name="Lipzen A."/>
            <person name="Morin E."/>
            <person name="Grigoriev I.V."/>
            <person name="Henrissat B."/>
            <person name="Lindahl B."/>
            <person name="Martin F."/>
        </authorList>
    </citation>
    <scope>NUCLEOTIDE SEQUENCE</scope>
    <source>
        <strain evidence="2">JB14</strain>
    </source>
</reference>
<dbReference type="Proteomes" id="UP000799118">
    <property type="component" value="Unassembled WGS sequence"/>
</dbReference>
<accession>A0A6A4HWH0</accession>
<feature type="non-terminal residue" evidence="2">
    <location>
        <position position="1"/>
    </location>
</feature>
<keyword evidence="1" id="KW-0472">Membrane</keyword>
<evidence type="ECO:0000256" key="1">
    <source>
        <dbReference type="SAM" id="Phobius"/>
    </source>
</evidence>
<protein>
    <submittedName>
        <fullName evidence="2">Uncharacterized protein</fullName>
    </submittedName>
</protein>
<gene>
    <name evidence="2" type="ORF">BT96DRAFT_783002</name>
</gene>
<feature type="transmembrane region" description="Helical" evidence="1">
    <location>
        <begin position="6"/>
        <end position="26"/>
    </location>
</feature>
<evidence type="ECO:0000313" key="3">
    <source>
        <dbReference type="Proteomes" id="UP000799118"/>
    </source>
</evidence>
<dbReference type="EMBL" id="ML769451">
    <property type="protein sequence ID" value="KAE9400945.1"/>
    <property type="molecule type" value="Genomic_DNA"/>
</dbReference>
<feature type="non-terminal residue" evidence="2">
    <location>
        <position position="225"/>
    </location>
</feature>